<evidence type="ECO:0000313" key="1">
    <source>
        <dbReference type="EMBL" id="KAG1895971.1"/>
    </source>
</evidence>
<feature type="non-terminal residue" evidence="1">
    <location>
        <position position="1"/>
    </location>
</feature>
<dbReference type="RefSeq" id="XP_041221547.1">
    <property type="nucleotide sequence ID" value="XM_041375655.1"/>
</dbReference>
<reference evidence="1" key="1">
    <citation type="journal article" date="2020" name="New Phytol.">
        <title>Comparative genomics reveals dynamic genome evolution in host specialist ectomycorrhizal fungi.</title>
        <authorList>
            <person name="Lofgren L.A."/>
            <person name="Nguyen N.H."/>
            <person name="Vilgalys R."/>
            <person name="Ruytinx J."/>
            <person name="Liao H.L."/>
            <person name="Branco S."/>
            <person name="Kuo A."/>
            <person name="LaButti K."/>
            <person name="Lipzen A."/>
            <person name="Andreopoulos W."/>
            <person name="Pangilinan J."/>
            <person name="Riley R."/>
            <person name="Hundley H."/>
            <person name="Na H."/>
            <person name="Barry K."/>
            <person name="Grigoriev I.V."/>
            <person name="Stajich J.E."/>
            <person name="Kennedy P.G."/>
        </authorList>
    </citation>
    <scope>NUCLEOTIDE SEQUENCE</scope>
    <source>
        <strain evidence="1">FC203</strain>
    </source>
</reference>
<dbReference type="GeneID" id="64669953"/>
<organism evidence="1 2">
    <name type="scientific">Suillus fuscotomentosus</name>
    <dbReference type="NCBI Taxonomy" id="1912939"/>
    <lineage>
        <taxon>Eukaryota</taxon>
        <taxon>Fungi</taxon>
        <taxon>Dikarya</taxon>
        <taxon>Basidiomycota</taxon>
        <taxon>Agaricomycotina</taxon>
        <taxon>Agaricomycetes</taxon>
        <taxon>Agaricomycetidae</taxon>
        <taxon>Boletales</taxon>
        <taxon>Suillineae</taxon>
        <taxon>Suillaceae</taxon>
        <taxon>Suillus</taxon>
    </lineage>
</organism>
<sequence length="156" mass="17039">RGYPPQPLVPSPTGLAYGPAHVPHLSLGNTQQLYDMVLPTGDNHHPAITRVQQQHNVFRGAHQHSTSDPSALRDAATLALLSNQAVFAQATHGMYPPIHPGLYIPIHTFLRVSLGQSCYSDQGPCGNDSKLRPRVSEVCSPFLSSPYSHTRRPCLF</sequence>
<dbReference type="EMBL" id="JABBWK010000060">
    <property type="protein sequence ID" value="KAG1895971.1"/>
    <property type="molecule type" value="Genomic_DNA"/>
</dbReference>
<evidence type="ECO:0000313" key="2">
    <source>
        <dbReference type="Proteomes" id="UP001195769"/>
    </source>
</evidence>
<dbReference type="AlphaFoldDB" id="A0AAD4DXK4"/>
<comment type="caution">
    <text evidence="1">The sequence shown here is derived from an EMBL/GenBank/DDBJ whole genome shotgun (WGS) entry which is preliminary data.</text>
</comment>
<dbReference type="Proteomes" id="UP001195769">
    <property type="component" value="Unassembled WGS sequence"/>
</dbReference>
<accession>A0AAD4DXK4</accession>
<gene>
    <name evidence="1" type="ORF">F5891DRAFT_959402</name>
</gene>
<name>A0AAD4DXK4_9AGAM</name>
<keyword evidence="2" id="KW-1185">Reference proteome</keyword>
<proteinExistence type="predicted"/>
<protein>
    <submittedName>
        <fullName evidence="1">Uncharacterized protein</fullName>
    </submittedName>
</protein>